<evidence type="ECO:0000256" key="1">
    <source>
        <dbReference type="SAM" id="SignalP"/>
    </source>
</evidence>
<feature type="chain" id="PRO_5045159218" description="Transglutaminase-like domain-containing protein" evidence="1">
    <location>
        <begin position="24"/>
        <end position="465"/>
    </location>
</feature>
<dbReference type="Proteomes" id="UP000005101">
    <property type="component" value="Unassembled WGS sequence"/>
</dbReference>
<dbReference type="EMBL" id="EQ973217">
    <property type="protein sequence ID" value="EFR55345.1"/>
    <property type="molecule type" value="Genomic_DNA"/>
</dbReference>
<evidence type="ECO:0000313" key="2">
    <source>
        <dbReference type="EMBL" id="EFR55345.1"/>
    </source>
</evidence>
<protein>
    <recommendedName>
        <fullName evidence="4">Transglutaminase-like domain-containing protein</fullName>
    </recommendedName>
</protein>
<evidence type="ECO:0008006" key="4">
    <source>
        <dbReference type="Google" id="ProtNLM"/>
    </source>
</evidence>
<accession>A0ABN0BR89</accession>
<keyword evidence="1" id="KW-0732">Signal</keyword>
<evidence type="ECO:0000313" key="3">
    <source>
        <dbReference type="Proteomes" id="UP000005101"/>
    </source>
</evidence>
<sequence>MMKHFTGILFLLFLCFSCTAVHDAPLEQALTLAGDNRKELQQVLGHYEDDSLKHKAACFLIENMIGKGTIRYLLQESDSCYIRQEPEPDLTCITADYLIENIDLAFEVWQKYSWCKQLSFGEFCRNILPYRLKQEPLDRWRSYYYMRYKTTADSLARAGATMQEVVFFFNSQHGKKYLHDAAKIPGDFSIELIEKLGGGTCDHLALNAVQLMRAVGIPLNLDILPYHGKVNGGHAYNSFTDEDGKFFYFSPYEREPERNRWIAPLVQRVCYERQPEPEIERNRWNAQLVNRLLKGVTAQYYLSDSVRLPVQTSDTVAYIATFNRGTFKVVSQGRVKDNSVLHRVLPYGLLYFQVADKEGKLFPIGDPFVMTPDSIHFITPTRQPTLLDGILTYDVKRVLKLGDEPYTLLYWKDGWQPLKEVTSKDSRTLDFGEVPVRSLFLVYGDTYMGHMQRPFLLEDGKPVYY</sequence>
<keyword evidence="3" id="KW-1185">Reference proteome</keyword>
<reference evidence="2 3" key="1">
    <citation type="submission" date="2008-12" db="EMBL/GenBank/DDBJ databases">
        <title>Annotation of Bacteroides fragilis strain 3_1_12.</title>
        <authorList>
            <consortium name="The Broad Institute Genome Sequencing Platform"/>
            <person name="Ward D."/>
            <person name="Young S.K."/>
            <person name="Kodira C.D."/>
            <person name="Zeng Q."/>
            <person name="Koehrsen M."/>
            <person name="Alvarado L."/>
            <person name="Berlin A."/>
            <person name="Borenstein D."/>
            <person name="Chen Z."/>
            <person name="Engels R."/>
            <person name="Freedman E."/>
            <person name="Gellesch M."/>
            <person name="Goldberg J."/>
            <person name="Griggs A."/>
            <person name="Gujja S."/>
            <person name="Heiman D."/>
            <person name="Hepburn T."/>
            <person name="Howarth C."/>
            <person name="Jen D."/>
            <person name="Larson L."/>
            <person name="Lewis B."/>
            <person name="Mehta T."/>
            <person name="Park D."/>
            <person name="Pearson M."/>
            <person name="Roberts A."/>
            <person name="Saif S."/>
            <person name="Shea T."/>
            <person name="Shenoy N."/>
            <person name="Sisk P."/>
            <person name="Stolte C."/>
            <person name="Sykes S."/>
            <person name="Walk T."/>
            <person name="White J."/>
            <person name="Yandava C."/>
            <person name="Allen-Vercoe E."/>
            <person name="Strauss J."/>
            <person name="Ambrose C."/>
            <person name="Lander E."/>
            <person name="Nusbaum C."/>
            <person name="Galagan J."/>
            <person name="Birren B."/>
        </authorList>
    </citation>
    <scope>NUCLEOTIDE SEQUENCE [LARGE SCALE GENOMIC DNA]</scope>
    <source>
        <strain evidence="2 3">3_1_12</strain>
    </source>
</reference>
<dbReference type="PANTHER" id="PTHR35532">
    <property type="entry name" value="SIMILAR TO POLYHYDROXYALKANOATE DEPOLYMERASE"/>
    <property type="match status" value="1"/>
</dbReference>
<gene>
    <name evidence="2" type="ORF">BFAG_04043</name>
</gene>
<feature type="signal peptide" evidence="1">
    <location>
        <begin position="1"/>
        <end position="23"/>
    </location>
</feature>
<dbReference type="PANTHER" id="PTHR35532:SF5">
    <property type="entry name" value="CARBOHYDRATE-BINDING DOMAIN-CONTAINING PROTEIN"/>
    <property type="match status" value="1"/>
</dbReference>
<name>A0ABN0BR89_BACFG</name>
<organism evidence="2 3">
    <name type="scientific">Bacteroides fragilis 3_1_12</name>
    <dbReference type="NCBI Taxonomy" id="457424"/>
    <lineage>
        <taxon>Bacteria</taxon>
        <taxon>Pseudomonadati</taxon>
        <taxon>Bacteroidota</taxon>
        <taxon>Bacteroidia</taxon>
        <taxon>Bacteroidales</taxon>
        <taxon>Bacteroidaceae</taxon>
        <taxon>Bacteroides</taxon>
    </lineage>
</organism>
<proteinExistence type="predicted"/>